<dbReference type="AlphaFoldDB" id="A0A1I6HA41"/>
<organism evidence="1 2">
    <name type="scientific">Robiginitalea myxolifaciens</name>
    <dbReference type="NCBI Taxonomy" id="400055"/>
    <lineage>
        <taxon>Bacteria</taxon>
        <taxon>Pseudomonadati</taxon>
        <taxon>Bacteroidota</taxon>
        <taxon>Flavobacteriia</taxon>
        <taxon>Flavobacteriales</taxon>
        <taxon>Flavobacteriaceae</taxon>
        <taxon>Robiginitalea</taxon>
    </lineage>
</organism>
<evidence type="ECO:0000313" key="2">
    <source>
        <dbReference type="Proteomes" id="UP000199534"/>
    </source>
</evidence>
<dbReference type="Pfam" id="PF07920">
    <property type="entry name" value="DUF1684"/>
    <property type="match status" value="1"/>
</dbReference>
<dbReference type="PANTHER" id="PTHR41913:SF1">
    <property type="entry name" value="DUF1684 DOMAIN-CONTAINING PROTEIN"/>
    <property type="match status" value="1"/>
</dbReference>
<proteinExistence type="predicted"/>
<sequence>MKADSGQAIDFSTMRSTIFSPKVYLGTCLLFLVFLGSCRDGKRYHSEAEVTATTRADENKVAVVGLKAILAHQEELNAEFSDPETSPLSQEELRKFDGLPFFSPDTTYQVWARLERSPQALPFDMPTTTERMARERRYGVLKFNLNGESFQLEVYQSPDLMLQEGMEDYLFLPFTDRTNGETTYEGGRYMDLRIPSGDSLLLDFNRAYNPYCAYNVKYSCPIVPQVNHLDTEVQAGVRYY</sequence>
<gene>
    <name evidence="1" type="ORF">SAMN04490243_2455</name>
</gene>
<evidence type="ECO:0008006" key="3">
    <source>
        <dbReference type="Google" id="ProtNLM"/>
    </source>
</evidence>
<dbReference type="STRING" id="400055.SAMN04490243_2455"/>
<evidence type="ECO:0000313" key="1">
    <source>
        <dbReference type="EMBL" id="SFR51181.1"/>
    </source>
</evidence>
<name>A0A1I6HA41_9FLAO</name>
<dbReference type="InterPro" id="IPR012467">
    <property type="entry name" value="DUF1684"/>
</dbReference>
<keyword evidence="2" id="KW-1185">Reference proteome</keyword>
<accession>A0A1I6HA41</accession>
<reference evidence="1 2" key="1">
    <citation type="submission" date="2016-10" db="EMBL/GenBank/DDBJ databases">
        <authorList>
            <person name="de Groot N.N."/>
        </authorList>
    </citation>
    <scope>NUCLEOTIDE SEQUENCE [LARGE SCALE GENOMIC DNA]</scope>
    <source>
        <strain evidence="1 2">DSM 21019</strain>
    </source>
</reference>
<dbReference type="EMBL" id="FOYQ01000002">
    <property type="protein sequence ID" value="SFR51181.1"/>
    <property type="molecule type" value="Genomic_DNA"/>
</dbReference>
<protein>
    <recommendedName>
        <fullName evidence="3">DUF1684 domain-containing protein</fullName>
    </recommendedName>
</protein>
<dbReference type="PANTHER" id="PTHR41913">
    <property type="entry name" value="DUF1684 DOMAIN-CONTAINING PROTEIN"/>
    <property type="match status" value="1"/>
</dbReference>
<dbReference type="Proteomes" id="UP000199534">
    <property type="component" value="Unassembled WGS sequence"/>
</dbReference>